<evidence type="ECO:0000313" key="2">
    <source>
        <dbReference type="EMBL" id="QAR34339.1"/>
    </source>
</evidence>
<dbReference type="GO" id="GO:0016491">
    <property type="term" value="F:oxidoreductase activity"/>
    <property type="evidence" value="ECO:0007669"/>
    <property type="project" value="TreeGrafter"/>
</dbReference>
<dbReference type="InterPro" id="IPR016024">
    <property type="entry name" value="ARM-type_fold"/>
</dbReference>
<dbReference type="Proteomes" id="UP000287502">
    <property type="component" value="Chromosome"/>
</dbReference>
<keyword evidence="3" id="KW-1185">Reference proteome</keyword>
<dbReference type="InterPro" id="IPR011989">
    <property type="entry name" value="ARM-like"/>
</dbReference>
<evidence type="ECO:0000259" key="1">
    <source>
        <dbReference type="PROSITE" id="PS50801"/>
    </source>
</evidence>
<dbReference type="InterPro" id="IPR036513">
    <property type="entry name" value="STAS_dom_sf"/>
</dbReference>
<dbReference type="SUPFAM" id="SSF52091">
    <property type="entry name" value="SpoIIaa-like"/>
    <property type="match status" value="1"/>
</dbReference>
<sequence length="472" mass="52373">MSVELTRNKDTLRVVIGAESHVEGLNEGLAAVRNEAGIYKVILDLKNCFFLQSKSLATILAFKKEVQKNKAELLLVNVSEEVHQLFEMTNLLPLFNISQDYTSFSADELLAKFLDPEEADRVSDYIAENYTDEIKARLYDVLEGSDPLLKEYAVLTIGKAHDYDAAAKIKECLDSDSGSVVRAAILVIGWFGELSVKERLYEFLKSTVSDVAEAAAGSIALLADDTDAEKIGMLLKSDSPRLRIVASQALSLINDSQSYTILLEHLKAEKNEDVRAFTVKSLAGFNKPGVADILLAGFDDESLKVREASAGGLVRIKAKDKIEEILKRITDKDSWVGYFAVKALGEMHSEISAEKLIEAYAEVEENVRLAIIEALGKIKYDSSVFLQGLIKDDNEDVRKEVLGSLMKIKPDAAAQTAAKLVVSDESWLVRFKAVEILDTIRPTGYKDVLRSRLTAEENKYVREKIQNILEVL</sequence>
<reference evidence="2 3" key="1">
    <citation type="submission" date="2019-01" db="EMBL/GenBank/DDBJ databases">
        <title>Geovibrio thiophilus DSM 11263, complete genome.</title>
        <authorList>
            <person name="Spring S."/>
            <person name="Bunk B."/>
            <person name="Sproer C."/>
        </authorList>
    </citation>
    <scope>NUCLEOTIDE SEQUENCE [LARGE SCALE GENOMIC DNA]</scope>
    <source>
        <strain evidence="2 3">DSM 11263</strain>
    </source>
</reference>
<dbReference type="EMBL" id="CP035108">
    <property type="protein sequence ID" value="QAR34339.1"/>
    <property type="molecule type" value="Genomic_DNA"/>
</dbReference>
<protein>
    <submittedName>
        <fullName evidence="2">STAS domain-containing protein</fullName>
    </submittedName>
</protein>
<dbReference type="SUPFAM" id="SSF48371">
    <property type="entry name" value="ARM repeat"/>
    <property type="match status" value="1"/>
</dbReference>
<dbReference type="PANTHER" id="PTHR12697">
    <property type="entry name" value="PBS LYASE HEAT-LIKE PROTEIN"/>
    <property type="match status" value="1"/>
</dbReference>
<dbReference type="OrthoDB" id="9772043at2"/>
<name>A0A410K1Q8_9BACT</name>
<dbReference type="CDD" id="cd07043">
    <property type="entry name" value="STAS_anti-anti-sigma_factors"/>
    <property type="match status" value="1"/>
</dbReference>
<dbReference type="KEGG" id="gtl:EP073_13270"/>
<dbReference type="Gene3D" id="1.25.10.10">
    <property type="entry name" value="Leucine-rich Repeat Variant"/>
    <property type="match status" value="3"/>
</dbReference>
<accession>A0A410K1Q8</accession>
<dbReference type="Pfam" id="PF13646">
    <property type="entry name" value="HEAT_2"/>
    <property type="match status" value="3"/>
</dbReference>
<proteinExistence type="predicted"/>
<dbReference type="PROSITE" id="PS50801">
    <property type="entry name" value="STAS"/>
    <property type="match status" value="1"/>
</dbReference>
<dbReference type="Gene3D" id="3.30.750.24">
    <property type="entry name" value="STAS domain"/>
    <property type="match status" value="1"/>
</dbReference>
<dbReference type="Pfam" id="PF01740">
    <property type="entry name" value="STAS"/>
    <property type="match status" value="1"/>
</dbReference>
<dbReference type="AlphaFoldDB" id="A0A410K1Q8"/>
<dbReference type="RefSeq" id="WP_128467644.1">
    <property type="nucleotide sequence ID" value="NZ_CP035108.1"/>
</dbReference>
<evidence type="ECO:0000313" key="3">
    <source>
        <dbReference type="Proteomes" id="UP000287502"/>
    </source>
</evidence>
<feature type="domain" description="STAS" evidence="1">
    <location>
        <begin position="22"/>
        <end position="113"/>
    </location>
</feature>
<dbReference type="InterPro" id="IPR002645">
    <property type="entry name" value="STAS_dom"/>
</dbReference>
<organism evidence="2 3">
    <name type="scientific">Geovibrio thiophilus</name>
    <dbReference type="NCBI Taxonomy" id="139438"/>
    <lineage>
        <taxon>Bacteria</taxon>
        <taxon>Pseudomonadati</taxon>
        <taxon>Deferribacterota</taxon>
        <taxon>Deferribacteres</taxon>
        <taxon>Deferribacterales</taxon>
        <taxon>Geovibrionaceae</taxon>
        <taxon>Geovibrio</taxon>
    </lineage>
</organism>
<gene>
    <name evidence="2" type="ORF">EP073_13270</name>
</gene>
<dbReference type="PANTHER" id="PTHR12697:SF5">
    <property type="entry name" value="DEOXYHYPUSINE HYDROXYLASE"/>
    <property type="match status" value="1"/>
</dbReference>